<reference evidence="2" key="1">
    <citation type="submission" date="2020-12" db="EMBL/GenBank/DDBJ databases">
        <title>The genome sequence of Inhella sp. 4Y17.</title>
        <authorList>
            <person name="Liu Y."/>
        </authorList>
    </citation>
    <scope>NUCLEOTIDE SEQUENCE</scope>
    <source>
        <strain evidence="2">4Y10</strain>
    </source>
</reference>
<proteinExistence type="predicted"/>
<dbReference type="AlphaFoldDB" id="A0A931NB33"/>
<sequence>MKRLSKLRGWLLACALAAALPMPSMGQTSSSSSGSSGKSRPIDISAMHRAMNNMVAVSNKKLAGTRVDEVTTLRMVTYDEGKPTLAYFYFVDFFVNTGRKTMTKAERDNVKNFNVASTCGGKFRPFMTEFGLEVAHHFQDASTGIHLIEIRVKRDDCNA</sequence>
<dbReference type="EMBL" id="JAEDAL010000004">
    <property type="protein sequence ID" value="MBH9553143.1"/>
    <property type="molecule type" value="Genomic_DNA"/>
</dbReference>
<evidence type="ECO:0000313" key="3">
    <source>
        <dbReference type="Proteomes" id="UP000620139"/>
    </source>
</evidence>
<evidence type="ECO:0008006" key="4">
    <source>
        <dbReference type="Google" id="ProtNLM"/>
    </source>
</evidence>
<evidence type="ECO:0000256" key="1">
    <source>
        <dbReference type="SAM" id="SignalP"/>
    </source>
</evidence>
<dbReference type="Proteomes" id="UP000620139">
    <property type="component" value="Unassembled WGS sequence"/>
</dbReference>
<organism evidence="2 3">
    <name type="scientific">Inhella gelatinilytica</name>
    <dbReference type="NCBI Taxonomy" id="2795030"/>
    <lineage>
        <taxon>Bacteria</taxon>
        <taxon>Pseudomonadati</taxon>
        <taxon>Pseudomonadota</taxon>
        <taxon>Betaproteobacteria</taxon>
        <taxon>Burkholderiales</taxon>
        <taxon>Sphaerotilaceae</taxon>
        <taxon>Inhella</taxon>
    </lineage>
</organism>
<evidence type="ECO:0000313" key="2">
    <source>
        <dbReference type="EMBL" id="MBH9553143.1"/>
    </source>
</evidence>
<keyword evidence="1" id="KW-0732">Signal</keyword>
<feature type="signal peptide" evidence="1">
    <location>
        <begin position="1"/>
        <end position="26"/>
    </location>
</feature>
<gene>
    <name evidence="2" type="ORF">I7X43_09820</name>
</gene>
<keyword evidence="3" id="KW-1185">Reference proteome</keyword>
<dbReference type="RefSeq" id="WP_198100767.1">
    <property type="nucleotide sequence ID" value="NZ_JAEDAL010000004.1"/>
</dbReference>
<name>A0A931NB33_9BURK</name>
<feature type="chain" id="PRO_5036861544" description="Secreted protein" evidence="1">
    <location>
        <begin position="27"/>
        <end position="159"/>
    </location>
</feature>
<protein>
    <recommendedName>
        <fullName evidence="4">Secreted protein</fullName>
    </recommendedName>
</protein>
<comment type="caution">
    <text evidence="2">The sequence shown here is derived from an EMBL/GenBank/DDBJ whole genome shotgun (WGS) entry which is preliminary data.</text>
</comment>
<accession>A0A931NB33</accession>